<protein>
    <submittedName>
        <fullName evidence="2">Hypothetical_protein</fullName>
    </submittedName>
</protein>
<name>A0AA86PF44_9EUKA</name>
<evidence type="ECO:0000313" key="1">
    <source>
        <dbReference type="EMBL" id="CAI9937801.1"/>
    </source>
</evidence>
<gene>
    <name evidence="1" type="ORF">HINF_LOCUS25446</name>
    <name evidence="2" type="ORF">HINF_LOCUS42802</name>
</gene>
<reference evidence="2 3" key="2">
    <citation type="submission" date="2024-07" db="EMBL/GenBank/DDBJ databases">
        <authorList>
            <person name="Akdeniz Z."/>
        </authorList>
    </citation>
    <scope>NUCLEOTIDE SEQUENCE [LARGE SCALE GENOMIC DNA]</scope>
</reference>
<dbReference type="Proteomes" id="UP001642409">
    <property type="component" value="Unassembled WGS sequence"/>
</dbReference>
<comment type="caution">
    <text evidence="1">The sequence shown here is derived from an EMBL/GenBank/DDBJ whole genome shotgun (WGS) entry which is preliminary data.</text>
</comment>
<sequence length="732" mass="88335">MKNSKSFQHQFQCNLLESDSEDIAPLKRDFRKNSCGWRIQKQQSYQNVLQPIIEYDYALYSKCEQDIIQVTQKMLKFNNLLNKKNMHFHLYMQKITREIKFRVGPTLDEMNELITDKKTNYLKRIQKGINVCRNMFINSFSSFNAEQENYEQISSQMNQQVEQLVIQFNKCYEQIYNYPNSCYRFNQQIYEQYLQKQGISFQNMQFKPENFNITKLLLQEYIQKCIKLMKYIDQEQYRLNSPYYCLIRELELFEETMLTAVTIICNFLQLQYTYAIYNDMKQKLVIKITDEHLIYVEIQQHKFIFENLIQKSKEVLNYQILVKPETNYIFKQKQMHFKQMLAEQNNYSLIIKSITDPQQFKKQIEFYMQSDHLKIMKFDHYNDHLNNYDLNNLQLLFFSDSSDEDDIEQICQNNSQEIFVRDIQYQPNNIDTTNISKYILNDYVSSLQQNDEIQNVKTHIIITNDITKQLELKNQVLLYQKQCKQKIFEQYQDLYVQYQINYKIKRYIKQMCNQISKYQIKIAEQKYTLIIFAQVPFNEFHQQPQIQGSIQMVQEIACEQFSQNLIGLFQIQQIQQSLQNPFAKDFNRLLQFENIMIKMITQMENIQDIEDLLKFSSQLILTCHIPLITTPQQIQTIAYIKHIILTETEMQLQDLITFWRQQILQHKQNNQQIITVKELISKYYQTKINVSNFNAETNKYHDIFSVLQEFISQSSECKEIIKNTNFQQPSNQ</sequence>
<evidence type="ECO:0000313" key="2">
    <source>
        <dbReference type="EMBL" id="CAL6048669.1"/>
    </source>
</evidence>
<dbReference type="EMBL" id="CATOUU010000652">
    <property type="protein sequence ID" value="CAI9937801.1"/>
    <property type="molecule type" value="Genomic_DNA"/>
</dbReference>
<dbReference type="AlphaFoldDB" id="A0AA86PF44"/>
<organism evidence="1">
    <name type="scientific">Hexamita inflata</name>
    <dbReference type="NCBI Taxonomy" id="28002"/>
    <lineage>
        <taxon>Eukaryota</taxon>
        <taxon>Metamonada</taxon>
        <taxon>Diplomonadida</taxon>
        <taxon>Hexamitidae</taxon>
        <taxon>Hexamitinae</taxon>
        <taxon>Hexamita</taxon>
    </lineage>
</organism>
<evidence type="ECO:0000313" key="3">
    <source>
        <dbReference type="Proteomes" id="UP001642409"/>
    </source>
</evidence>
<proteinExistence type="predicted"/>
<accession>A0AA86PF44</accession>
<dbReference type="EMBL" id="CAXDID020000176">
    <property type="protein sequence ID" value="CAL6048669.1"/>
    <property type="molecule type" value="Genomic_DNA"/>
</dbReference>
<reference evidence="1" key="1">
    <citation type="submission" date="2023-06" db="EMBL/GenBank/DDBJ databases">
        <authorList>
            <person name="Kurt Z."/>
        </authorList>
    </citation>
    <scope>NUCLEOTIDE SEQUENCE</scope>
</reference>
<keyword evidence="3" id="KW-1185">Reference proteome</keyword>